<dbReference type="EMBL" id="MJFZ01001976">
    <property type="protein sequence ID" value="RAW21180.1"/>
    <property type="molecule type" value="Genomic_DNA"/>
</dbReference>
<dbReference type="Proteomes" id="UP000736787">
    <property type="component" value="Unassembled WGS sequence"/>
</dbReference>
<dbReference type="EMBL" id="RCMV01002917">
    <property type="protein sequence ID" value="KAG3200649.1"/>
    <property type="molecule type" value="Genomic_DNA"/>
</dbReference>
<gene>
    <name evidence="5" type="ORF">JG687_00013531</name>
    <name evidence="6" type="ORF">PC110_g22377</name>
    <name evidence="1" type="ORF">PC113_g15222</name>
    <name evidence="2" type="ORF">PC117_g15994</name>
    <name evidence="3" type="ORF">PC118_g15072</name>
    <name evidence="4" type="ORF">PC129_g23768</name>
</gene>
<evidence type="ECO:0000313" key="3">
    <source>
        <dbReference type="EMBL" id="KAG2973526.1"/>
    </source>
</evidence>
<organism evidence="6 7">
    <name type="scientific">Phytophthora cactorum</name>
    <dbReference type="NCBI Taxonomy" id="29920"/>
    <lineage>
        <taxon>Eukaryota</taxon>
        <taxon>Sar</taxon>
        <taxon>Stramenopiles</taxon>
        <taxon>Oomycota</taxon>
        <taxon>Peronosporomycetes</taxon>
        <taxon>Peronosporales</taxon>
        <taxon>Peronosporaceae</taxon>
        <taxon>Phytophthora</taxon>
    </lineage>
</organism>
<evidence type="ECO:0000313" key="4">
    <source>
        <dbReference type="EMBL" id="KAG3200649.1"/>
    </source>
</evidence>
<dbReference type="Proteomes" id="UP000735874">
    <property type="component" value="Unassembled WGS sequence"/>
</dbReference>
<evidence type="ECO:0000313" key="2">
    <source>
        <dbReference type="EMBL" id="KAG2922415.1"/>
    </source>
</evidence>
<reference evidence="1" key="2">
    <citation type="submission" date="2018-10" db="EMBL/GenBank/DDBJ databases">
        <title>Effector identification in a new, highly contiguous assembly of the strawberry crown rot pathogen Phytophthora cactorum.</title>
        <authorList>
            <person name="Armitage A.D."/>
            <person name="Nellist C.F."/>
            <person name="Bates H."/>
            <person name="Vickerstaff R.J."/>
            <person name="Harrison R.J."/>
        </authorList>
    </citation>
    <scope>NUCLEOTIDE SEQUENCE</scope>
    <source>
        <strain evidence="1">15-7</strain>
        <strain evidence="2">4040</strain>
        <strain evidence="3">P415</strain>
        <strain evidence="4">P421</strain>
    </source>
</reference>
<dbReference type="EMBL" id="RCMK01000552">
    <property type="protein sequence ID" value="KAG2922415.1"/>
    <property type="molecule type" value="Genomic_DNA"/>
</dbReference>
<name>A0A329R9T8_9STRA</name>
<dbReference type="VEuPathDB" id="FungiDB:PC110_g22377"/>
<keyword evidence="7" id="KW-1185">Reference proteome</keyword>
<reference evidence="5" key="3">
    <citation type="submission" date="2021-01" db="EMBL/GenBank/DDBJ databases">
        <title>Phytophthora aleatoria, a newly-described species from Pinus radiata is distinct from Phytophthora cactorum isolates based on comparative genomics.</title>
        <authorList>
            <person name="Mcdougal R."/>
            <person name="Panda P."/>
            <person name="Williams N."/>
            <person name="Studholme D.J."/>
        </authorList>
    </citation>
    <scope>NUCLEOTIDE SEQUENCE</scope>
    <source>
        <strain evidence="5">NZFS 3830</strain>
    </source>
</reference>
<dbReference type="Proteomes" id="UP000760860">
    <property type="component" value="Unassembled WGS sequence"/>
</dbReference>
<reference evidence="6 7" key="1">
    <citation type="submission" date="2018-01" db="EMBL/GenBank/DDBJ databases">
        <title>Draft genome of the strawberry crown rot pathogen Phytophthora cactorum.</title>
        <authorList>
            <person name="Armitage A.D."/>
            <person name="Lysoe E."/>
            <person name="Nellist C.F."/>
            <person name="Harrison R.J."/>
            <person name="Brurberg M.B."/>
        </authorList>
    </citation>
    <scope>NUCLEOTIDE SEQUENCE [LARGE SCALE GENOMIC DNA]</scope>
    <source>
        <strain evidence="6 7">10300</strain>
    </source>
</reference>
<dbReference type="Proteomes" id="UP000697107">
    <property type="component" value="Unassembled WGS sequence"/>
</dbReference>
<dbReference type="OrthoDB" id="95120at2759"/>
<evidence type="ECO:0000313" key="5">
    <source>
        <dbReference type="EMBL" id="KAG6951556.1"/>
    </source>
</evidence>
<evidence type="ECO:0000313" key="7">
    <source>
        <dbReference type="Proteomes" id="UP000251314"/>
    </source>
</evidence>
<comment type="caution">
    <text evidence="6">The sequence shown here is derived from an EMBL/GenBank/DDBJ whole genome shotgun (WGS) entry which is preliminary data.</text>
</comment>
<evidence type="ECO:0000313" key="6">
    <source>
        <dbReference type="EMBL" id="RAW21180.1"/>
    </source>
</evidence>
<proteinExistence type="predicted"/>
<sequence length="52" mass="5626">MDIDEDVLLAAVVTCESAVVDTLWASKKEKTNILTLLARSIDAMLADPSYGK</sequence>
<dbReference type="AlphaFoldDB" id="A0A329R9T8"/>
<evidence type="ECO:0000313" key="1">
    <source>
        <dbReference type="EMBL" id="KAG2852226.1"/>
    </source>
</evidence>
<accession>A0A329R9T8</accession>
<dbReference type="EMBL" id="RCMG01000555">
    <property type="protein sequence ID" value="KAG2852226.1"/>
    <property type="molecule type" value="Genomic_DNA"/>
</dbReference>
<dbReference type="EMBL" id="RCML01000571">
    <property type="protein sequence ID" value="KAG2973526.1"/>
    <property type="molecule type" value="Genomic_DNA"/>
</dbReference>
<protein>
    <submittedName>
        <fullName evidence="6">Uncharacterized protein</fullName>
    </submittedName>
</protein>
<dbReference type="Proteomes" id="UP000688947">
    <property type="component" value="Unassembled WGS sequence"/>
</dbReference>
<dbReference type="Proteomes" id="UP000251314">
    <property type="component" value="Unassembled WGS sequence"/>
</dbReference>
<dbReference type="EMBL" id="JAENGZ010001001">
    <property type="protein sequence ID" value="KAG6951556.1"/>
    <property type="molecule type" value="Genomic_DNA"/>
</dbReference>